<dbReference type="InterPro" id="IPR003770">
    <property type="entry name" value="MLTG-like"/>
</dbReference>
<dbReference type="EC" id="4.2.2.29" evidence="7"/>
<dbReference type="STRING" id="1178825.SAMN05216261_1856"/>
<evidence type="ECO:0000256" key="7">
    <source>
        <dbReference type="HAMAP-Rule" id="MF_02065"/>
    </source>
</evidence>
<comment type="subcellular location">
    <subcellularLocation>
        <location evidence="7">Cell membrane</location>
        <topology evidence="7">Single-pass membrane protein</topology>
    </subcellularLocation>
</comment>
<evidence type="ECO:0000256" key="5">
    <source>
        <dbReference type="ARBA" id="ARBA00023239"/>
    </source>
</evidence>
<dbReference type="GO" id="GO:0008932">
    <property type="term" value="F:lytic endotransglycosylase activity"/>
    <property type="evidence" value="ECO:0007669"/>
    <property type="project" value="UniProtKB-UniRule"/>
</dbReference>
<dbReference type="GO" id="GO:0071555">
    <property type="term" value="P:cell wall organization"/>
    <property type="evidence" value="ECO:0007669"/>
    <property type="project" value="UniProtKB-KW"/>
</dbReference>
<keyword evidence="6 7" id="KW-0961">Cell wall biogenesis/degradation</keyword>
<evidence type="ECO:0000256" key="6">
    <source>
        <dbReference type="ARBA" id="ARBA00023316"/>
    </source>
</evidence>
<dbReference type="NCBIfam" id="TIGR00247">
    <property type="entry name" value="endolytic transglycosylase MltG"/>
    <property type="match status" value="1"/>
</dbReference>
<dbReference type="Gene3D" id="3.30.1490.480">
    <property type="entry name" value="Endolytic murein transglycosylase"/>
    <property type="match status" value="1"/>
</dbReference>
<comment type="function">
    <text evidence="7">Functions as a peptidoglycan terminase that cleaves nascent peptidoglycan strands endolytically to terminate their elongation.</text>
</comment>
<dbReference type="Pfam" id="PF02618">
    <property type="entry name" value="YceG"/>
    <property type="match status" value="1"/>
</dbReference>
<name>A0A1M6E993_9FLAO</name>
<dbReference type="GO" id="GO:0009252">
    <property type="term" value="P:peptidoglycan biosynthetic process"/>
    <property type="evidence" value="ECO:0007669"/>
    <property type="project" value="UniProtKB-UniRule"/>
</dbReference>
<proteinExistence type="inferred from homology"/>
<protein>
    <recommendedName>
        <fullName evidence="7">Endolytic murein transglycosylase</fullName>
        <ecNumber evidence="7">4.2.2.29</ecNumber>
    </recommendedName>
    <alternativeName>
        <fullName evidence="7">Peptidoglycan lytic transglycosylase</fullName>
    </alternativeName>
    <alternativeName>
        <fullName evidence="7">Peptidoglycan polymerization terminase</fullName>
    </alternativeName>
</protein>
<evidence type="ECO:0000256" key="3">
    <source>
        <dbReference type="ARBA" id="ARBA00022989"/>
    </source>
</evidence>
<dbReference type="AlphaFoldDB" id="A0A1M6E993"/>
<evidence type="ECO:0000313" key="8">
    <source>
        <dbReference type="EMBL" id="SHI82015.1"/>
    </source>
</evidence>
<dbReference type="HAMAP" id="MF_02065">
    <property type="entry name" value="MltG"/>
    <property type="match status" value="1"/>
</dbReference>
<dbReference type="Gene3D" id="3.30.160.60">
    <property type="entry name" value="Classic Zinc Finger"/>
    <property type="match status" value="1"/>
</dbReference>
<sequence>MYIKKILLAILIIGLIVAAFFANFVYKAMLKPNTAFNNETAYIFVPTGANYQEVRSQLEPLLEDINSFDDLAEQKKYTSNIKAGRFEIKKGMTNNDIINSIRSRNLPIKLSFNNQETLEKLAGRVANQIEADSLSILAAMKDSTFLVDNNFKQETALGMYLPNSYEFFWNTSAEAFRDRMLKEYNRFWTDEKIKKANDLGLSPNQVITLASIVHEESKQATEQPRIAGVYLNRLRIGMPLQADPTLKFAAYQLPKYKNTIIKRVLNVHKDIDSPYNTYKYRGLPPGLIAMPDISAINAVLNYEKHKYLYFAADAKRLGYHKFAKNLAQHNANAREYQRYLTSEGINR</sequence>
<dbReference type="PANTHER" id="PTHR30518">
    <property type="entry name" value="ENDOLYTIC MUREIN TRANSGLYCOSYLASE"/>
    <property type="match status" value="1"/>
</dbReference>
<evidence type="ECO:0000256" key="4">
    <source>
        <dbReference type="ARBA" id="ARBA00023136"/>
    </source>
</evidence>
<evidence type="ECO:0000313" key="9">
    <source>
        <dbReference type="Proteomes" id="UP000184396"/>
    </source>
</evidence>
<organism evidence="8 9">
    <name type="scientific">Algibacter luteus</name>
    <dbReference type="NCBI Taxonomy" id="1178825"/>
    <lineage>
        <taxon>Bacteria</taxon>
        <taxon>Pseudomonadati</taxon>
        <taxon>Bacteroidota</taxon>
        <taxon>Flavobacteriia</taxon>
        <taxon>Flavobacteriales</taxon>
        <taxon>Flavobacteriaceae</taxon>
        <taxon>Algibacter</taxon>
    </lineage>
</organism>
<feature type="transmembrane region" description="Helical" evidence="7">
    <location>
        <begin position="6"/>
        <end position="26"/>
    </location>
</feature>
<dbReference type="EMBL" id="FQYK01000004">
    <property type="protein sequence ID" value="SHI82015.1"/>
    <property type="molecule type" value="Genomic_DNA"/>
</dbReference>
<dbReference type="OrthoDB" id="9814591at2"/>
<comment type="catalytic activity">
    <reaction evidence="7">
        <text>a peptidoglycan chain = a peptidoglycan chain with N-acetyl-1,6-anhydromuramyl-[peptide] at the reducing end + a peptidoglycan chain with N-acetylglucosamine at the non-reducing end.</text>
        <dbReference type="EC" id="4.2.2.29"/>
    </reaction>
</comment>
<gene>
    <name evidence="7" type="primary">mltG</name>
    <name evidence="8" type="ORF">SAMN05216261_1856</name>
</gene>
<keyword evidence="9" id="KW-1185">Reference proteome</keyword>
<accession>A0A1M6E993</accession>
<dbReference type="RefSeq" id="WP_019386620.1">
    <property type="nucleotide sequence ID" value="NZ_ALIH01000002.1"/>
</dbReference>
<dbReference type="GO" id="GO:0005886">
    <property type="term" value="C:plasma membrane"/>
    <property type="evidence" value="ECO:0007669"/>
    <property type="project" value="UniProtKB-SubCell"/>
</dbReference>
<keyword evidence="2 7" id="KW-0812">Transmembrane</keyword>
<evidence type="ECO:0000256" key="2">
    <source>
        <dbReference type="ARBA" id="ARBA00022692"/>
    </source>
</evidence>
<keyword evidence="5 7" id="KW-0456">Lyase</keyword>
<evidence type="ECO:0000256" key="1">
    <source>
        <dbReference type="ARBA" id="ARBA00022475"/>
    </source>
</evidence>
<dbReference type="Proteomes" id="UP000184396">
    <property type="component" value="Unassembled WGS sequence"/>
</dbReference>
<comment type="similarity">
    <text evidence="7">Belongs to the transglycosylase MltG family.</text>
</comment>
<keyword evidence="1 7" id="KW-1003">Cell membrane</keyword>
<keyword evidence="3 7" id="KW-1133">Transmembrane helix</keyword>
<feature type="site" description="Important for catalytic activity" evidence="7">
    <location>
        <position position="216"/>
    </location>
</feature>
<reference evidence="8 9" key="1">
    <citation type="submission" date="2016-11" db="EMBL/GenBank/DDBJ databases">
        <authorList>
            <person name="Jaros S."/>
            <person name="Januszkiewicz K."/>
            <person name="Wedrychowicz H."/>
        </authorList>
    </citation>
    <scope>NUCLEOTIDE SEQUENCE [LARGE SCALE GENOMIC DNA]</scope>
    <source>
        <strain evidence="8 9">CGMCC 1.12213</strain>
    </source>
</reference>
<dbReference type="PANTHER" id="PTHR30518:SF2">
    <property type="entry name" value="ENDOLYTIC MUREIN TRANSGLYCOSYLASE"/>
    <property type="match status" value="1"/>
</dbReference>
<dbReference type="eggNOG" id="COG1559">
    <property type="taxonomic scope" value="Bacteria"/>
</dbReference>
<dbReference type="CDD" id="cd08010">
    <property type="entry name" value="MltG_like"/>
    <property type="match status" value="1"/>
</dbReference>
<keyword evidence="4 7" id="KW-0472">Membrane</keyword>